<dbReference type="AlphaFoldDB" id="A0A5K7YUK0"/>
<sequence>MKLTPLDIQQQQFKVRFRGFDVREVDRFLEQTADAFSAIQETTKRQEEEIRRLKLEKQGYKEREETFKRAMLNSQKVLEQMKDNARKSAEIIIADAEVKAEKILNRAHSRLSQLHEDIAELKRQRVQIEVQIRAIIDAHTKLLEIGKEGMDVLDAEDTKIKVLNQ</sequence>
<name>A0A5K7YUK0_9BACT</name>
<dbReference type="GO" id="GO:0051301">
    <property type="term" value="P:cell division"/>
    <property type="evidence" value="ECO:0007669"/>
    <property type="project" value="UniProtKB-KW"/>
</dbReference>
<evidence type="ECO:0000313" key="8">
    <source>
        <dbReference type="EMBL" id="BBO71699.1"/>
    </source>
</evidence>
<evidence type="ECO:0000256" key="2">
    <source>
        <dbReference type="ARBA" id="ARBA00009008"/>
    </source>
</evidence>
<feature type="coiled-coil region" evidence="7">
    <location>
        <begin position="36"/>
        <end position="70"/>
    </location>
</feature>
<comment type="subcellular location">
    <subcellularLocation>
        <location evidence="1">Cytoplasm</location>
    </subcellularLocation>
</comment>
<keyword evidence="5 7" id="KW-0175">Coiled coil</keyword>
<keyword evidence="6" id="KW-0131">Cell cycle</keyword>
<evidence type="ECO:0000256" key="1">
    <source>
        <dbReference type="ARBA" id="ARBA00004496"/>
    </source>
</evidence>
<dbReference type="EMBL" id="AP021874">
    <property type="protein sequence ID" value="BBO71699.1"/>
    <property type="molecule type" value="Genomic_DNA"/>
</dbReference>
<dbReference type="OrthoDB" id="5198800at2"/>
<evidence type="ECO:0000256" key="4">
    <source>
        <dbReference type="ARBA" id="ARBA00022618"/>
    </source>
</evidence>
<dbReference type="PANTHER" id="PTHR35794:SF2">
    <property type="entry name" value="CELL DIVISION PROTEIN DIVIVA"/>
    <property type="match status" value="1"/>
</dbReference>
<dbReference type="KEGG" id="dalk:DSCA_56290"/>
<protein>
    <submittedName>
        <fullName evidence="8">DivIVA domain-containing protein</fullName>
    </submittedName>
</protein>
<dbReference type="RefSeq" id="WP_155319496.1">
    <property type="nucleotide sequence ID" value="NZ_AP021874.1"/>
</dbReference>
<evidence type="ECO:0000256" key="3">
    <source>
        <dbReference type="ARBA" id="ARBA00022490"/>
    </source>
</evidence>
<evidence type="ECO:0000256" key="5">
    <source>
        <dbReference type="ARBA" id="ARBA00023054"/>
    </source>
</evidence>
<proteinExistence type="inferred from homology"/>
<evidence type="ECO:0000256" key="7">
    <source>
        <dbReference type="SAM" id="Coils"/>
    </source>
</evidence>
<dbReference type="GO" id="GO:0005737">
    <property type="term" value="C:cytoplasm"/>
    <property type="evidence" value="ECO:0007669"/>
    <property type="project" value="UniProtKB-SubCell"/>
</dbReference>
<comment type="similarity">
    <text evidence="2">Belongs to the DivIVA family.</text>
</comment>
<dbReference type="NCBIfam" id="TIGR03544">
    <property type="entry name" value="DivI1A_domain"/>
    <property type="match status" value="1"/>
</dbReference>
<evidence type="ECO:0000256" key="6">
    <source>
        <dbReference type="ARBA" id="ARBA00023306"/>
    </source>
</evidence>
<dbReference type="Pfam" id="PF05103">
    <property type="entry name" value="DivIVA"/>
    <property type="match status" value="1"/>
</dbReference>
<dbReference type="Gene3D" id="6.10.250.660">
    <property type="match status" value="1"/>
</dbReference>
<keyword evidence="3" id="KW-0963">Cytoplasm</keyword>
<dbReference type="PANTHER" id="PTHR35794">
    <property type="entry name" value="CELL DIVISION PROTEIN DIVIVA"/>
    <property type="match status" value="1"/>
</dbReference>
<reference evidence="8 9" key="1">
    <citation type="submission" date="2019-11" db="EMBL/GenBank/DDBJ databases">
        <title>Comparative genomics of hydrocarbon-degrading Desulfosarcina strains.</title>
        <authorList>
            <person name="Watanabe M."/>
            <person name="Kojima H."/>
            <person name="Fukui M."/>
        </authorList>
    </citation>
    <scope>NUCLEOTIDE SEQUENCE [LARGE SCALE GENOMIC DNA]</scope>
    <source>
        <strain evidence="8 9">PL12</strain>
    </source>
</reference>
<feature type="coiled-coil region" evidence="7">
    <location>
        <begin position="104"/>
        <end position="138"/>
    </location>
</feature>
<evidence type="ECO:0000313" key="9">
    <source>
        <dbReference type="Proteomes" id="UP000427906"/>
    </source>
</evidence>
<organism evidence="8 9">
    <name type="scientific">Desulfosarcina alkanivorans</name>
    <dbReference type="NCBI Taxonomy" id="571177"/>
    <lineage>
        <taxon>Bacteria</taxon>
        <taxon>Pseudomonadati</taxon>
        <taxon>Thermodesulfobacteriota</taxon>
        <taxon>Desulfobacteria</taxon>
        <taxon>Desulfobacterales</taxon>
        <taxon>Desulfosarcinaceae</taxon>
        <taxon>Desulfosarcina</taxon>
    </lineage>
</organism>
<dbReference type="InterPro" id="IPR019933">
    <property type="entry name" value="DivIVA_domain"/>
</dbReference>
<accession>A0A5K7YUK0</accession>
<keyword evidence="4" id="KW-0132">Cell division</keyword>
<keyword evidence="9" id="KW-1185">Reference proteome</keyword>
<gene>
    <name evidence="8" type="ORF">DSCA_56290</name>
</gene>
<dbReference type="Proteomes" id="UP000427906">
    <property type="component" value="Chromosome"/>
</dbReference>
<dbReference type="Gene3D" id="1.20.5.2950">
    <property type="match status" value="1"/>
</dbReference>
<dbReference type="InterPro" id="IPR007793">
    <property type="entry name" value="DivIVA_fam"/>
</dbReference>